<feature type="domain" description="SH3b" evidence="2">
    <location>
        <begin position="149"/>
        <end position="213"/>
    </location>
</feature>
<keyword evidence="4" id="KW-1185">Reference proteome</keyword>
<comment type="caution">
    <text evidence="3">The sequence shown here is derived from an EMBL/GenBank/DDBJ whole genome shotgun (WGS) entry which is preliminary data.</text>
</comment>
<dbReference type="Gene3D" id="2.30.30.40">
    <property type="entry name" value="SH3 Domains"/>
    <property type="match status" value="1"/>
</dbReference>
<evidence type="ECO:0000256" key="1">
    <source>
        <dbReference type="SAM" id="MobiDB-lite"/>
    </source>
</evidence>
<proteinExistence type="predicted"/>
<dbReference type="Proteomes" id="UP001597474">
    <property type="component" value="Unassembled WGS sequence"/>
</dbReference>
<dbReference type="EMBL" id="JBHUMP010000001">
    <property type="protein sequence ID" value="MFD2738115.1"/>
    <property type="molecule type" value="Genomic_DNA"/>
</dbReference>
<protein>
    <submittedName>
        <fullName evidence="3">SH3 domain-containing protein</fullName>
    </submittedName>
</protein>
<feature type="compositionally biased region" description="Polar residues" evidence="1">
    <location>
        <begin position="41"/>
        <end position="57"/>
    </location>
</feature>
<dbReference type="RefSeq" id="WP_386370510.1">
    <property type="nucleotide sequence ID" value="NZ_JBHUMP010000001.1"/>
</dbReference>
<reference evidence="4" key="1">
    <citation type="journal article" date="2019" name="Int. J. Syst. Evol. Microbiol.">
        <title>The Global Catalogue of Microorganisms (GCM) 10K type strain sequencing project: providing services to taxonomists for standard genome sequencing and annotation.</title>
        <authorList>
            <consortium name="The Broad Institute Genomics Platform"/>
            <consortium name="The Broad Institute Genome Sequencing Center for Infectious Disease"/>
            <person name="Wu L."/>
            <person name="Ma J."/>
        </authorList>
    </citation>
    <scope>NUCLEOTIDE SEQUENCE [LARGE SCALE GENOMIC DNA]</scope>
    <source>
        <strain evidence="4">TISTR 2562</strain>
    </source>
</reference>
<feature type="region of interest" description="Disordered" evidence="1">
    <location>
        <begin position="41"/>
        <end position="60"/>
    </location>
</feature>
<name>A0ABW5TXC8_9RHOB</name>
<accession>A0ABW5TXC8</accession>
<dbReference type="SMART" id="SM00287">
    <property type="entry name" value="SH3b"/>
    <property type="match status" value="1"/>
</dbReference>
<gene>
    <name evidence="3" type="ORF">ACFSUD_00885</name>
</gene>
<dbReference type="InterPro" id="IPR003646">
    <property type="entry name" value="SH3-like_bac-type"/>
</dbReference>
<evidence type="ECO:0000259" key="2">
    <source>
        <dbReference type="PROSITE" id="PS51781"/>
    </source>
</evidence>
<organism evidence="3 4">
    <name type="scientific">Sulfitobacter aestuarii</name>
    <dbReference type="NCBI Taxonomy" id="2161676"/>
    <lineage>
        <taxon>Bacteria</taxon>
        <taxon>Pseudomonadati</taxon>
        <taxon>Pseudomonadota</taxon>
        <taxon>Alphaproteobacteria</taxon>
        <taxon>Rhodobacterales</taxon>
        <taxon>Roseobacteraceae</taxon>
        <taxon>Sulfitobacter</taxon>
    </lineage>
</organism>
<sequence>MARFIFITFGFLGWAFFEMSGGTNFDPDAYRLARAAEAESDSQTVVAERSTAATSPRNVERRQPLVTQAAFASNTTMGASVTPALLNLTTRVPVQKAVARDDDRMPNAKANGGSVVSSADTPAIILPSLIGSAQAGTVQKAALESDTGHDLRVVSGDRVNVRGGPGTKYSIVNKMSRGDEVEILRDNGNGWVKLRPVDGGPVGWMADFLLADS</sequence>
<evidence type="ECO:0000313" key="3">
    <source>
        <dbReference type="EMBL" id="MFD2738115.1"/>
    </source>
</evidence>
<dbReference type="PROSITE" id="PS51781">
    <property type="entry name" value="SH3B"/>
    <property type="match status" value="1"/>
</dbReference>
<dbReference type="Pfam" id="PF08239">
    <property type="entry name" value="SH3_3"/>
    <property type="match status" value="1"/>
</dbReference>
<evidence type="ECO:0000313" key="4">
    <source>
        <dbReference type="Proteomes" id="UP001597474"/>
    </source>
</evidence>